<dbReference type="Pfam" id="PF12823">
    <property type="entry name" value="DUF3817"/>
    <property type="match status" value="1"/>
</dbReference>
<gene>
    <name evidence="8" type="ORF">MAMC_00060</name>
</gene>
<dbReference type="GO" id="GO:0005886">
    <property type="term" value="C:plasma membrane"/>
    <property type="evidence" value="ECO:0007669"/>
    <property type="project" value="UniProtKB-SubCell"/>
</dbReference>
<dbReference type="EMBL" id="CABFUZ020000008">
    <property type="protein sequence ID" value="VVM04445.1"/>
    <property type="molecule type" value="Genomic_DNA"/>
</dbReference>
<evidence type="ECO:0000256" key="6">
    <source>
        <dbReference type="SAM" id="Phobius"/>
    </source>
</evidence>
<dbReference type="PANTHER" id="PTHR40077:SF1">
    <property type="entry name" value="MEMBRANE PROTEIN"/>
    <property type="match status" value="1"/>
</dbReference>
<evidence type="ECO:0000256" key="3">
    <source>
        <dbReference type="ARBA" id="ARBA00022692"/>
    </source>
</evidence>
<keyword evidence="3 6" id="KW-0812">Transmembrane</keyword>
<protein>
    <recommendedName>
        <fullName evidence="7">DUF3817 domain-containing protein</fullName>
    </recommendedName>
</protein>
<comment type="subcellular location">
    <subcellularLocation>
        <location evidence="1">Cell membrane</location>
        <topology evidence="1">Multi-pass membrane protein</topology>
    </subcellularLocation>
</comment>
<dbReference type="OrthoDB" id="1121311at2"/>
<keyword evidence="9" id="KW-1185">Reference proteome</keyword>
<evidence type="ECO:0000256" key="1">
    <source>
        <dbReference type="ARBA" id="ARBA00004651"/>
    </source>
</evidence>
<comment type="caution">
    <text evidence="8">The sequence shown here is derived from an EMBL/GenBank/DDBJ whole genome shotgun (WGS) entry which is preliminary data.</text>
</comment>
<reference evidence="8" key="1">
    <citation type="submission" date="2019-09" db="EMBL/GenBank/DDBJ databases">
        <authorList>
            <person name="Cremers G."/>
        </authorList>
    </citation>
    <scope>NUCLEOTIDE SEQUENCE [LARGE SCALE GENOMIC DNA]</scope>
    <source>
        <strain evidence="8">3B</strain>
    </source>
</reference>
<dbReference type="RefSeq" id="WP_142524228.1">
    <property type="nucleotide sequence ID" value="NZ_CABFUZ020000008.1"/>
</dbReference>
<keyword evidence="4 6" id="KW-1133">Transmembrane helix</keyword>
<dbReference type="NCBIfam" id="TIGR03954">
    <property type="entry name" value="integ_memb_HG"/>
    <property type="match status" value="1"/>
</dbReference>
<sequence length="110" mass="12238">MPDRTLIRRLRLASLLEGFTLLLLLFVAVPAKHLFGHPMAVRVIGSVHGLCFLLFLWSLVAAVSAGGWSRGEIFRILLGSFLPFGVFVNAPLLKRKELIPEVSELGEEER</sequence>
<feature type="transmembrane region" description="Helical" evidence="6">
    <location>
        <begin position="12"/>
        <end position="31"/>
    </location>
</feature>
<evidence type="ECO:0000313" key="8">
    <source>
        <dbReference type="EMBL" id="VVM04445.1"/>
    </source>
</evidence>
<evidence type="ECO:0000256" key="2">
    <source>
        <dbReference type="ARBA" id="ARBA00022475"/>
    </source>
</evidence>
<evidence type="ECO:0000259" key="7">
    <source>
        <dbReference type="Pfam" id="PF12823"/>
    </source>
</evidence>
<feature type="transmembrane region" description="Helical" evidence="6">
    <location>
        <begin position="73"/>
        <end position="93"/>
    </location>
</feature>
<dbReference type="AlphaFoldDB" id="A0A5E6MEF8"/>
<dbReference type="Proteomes" id="UP000381693">
    <property type="component" value="Unassembled WGS sequence"/>
</dbReference>
<feature type="domain" description="DUF3817" evidence="7">
    <location>
        <begin position="7"/>
        <end position="90"/>
    </location>
</feature>
<proteinExistence type="predicted"/>
<evidence type="ECO:0000313" key="9">
    <source>
        <dbReference type="Proteomes" id="UP000381693"/>
    </source>
</evidence>
<name>A0A5E6MEF8_9BACT</name>
<keyword evidence="5 6" id="KW-0472">Membrane</keyword>
<accession>A0A5E6MEF8</accession>
<evidence type="ECO:0000256" key="4">
    <source>
        <dbReference type="ARBA" id="ARBA00022989"/>
    </source>
</evidence>
<evidence type="ECO:0000256" key="5">
    <source>
        <dbReference type="ARBA" id="ARBA00023136"/>
    </source>
</evidence>
<keyword evidence="2" id="KW-1003">Cell membrane</keyword>
<dbReference type="InterPro" id="IPR023845">
    <property type="entry name" value="DUF3817_TM"/>
</dbReference>
<feature type="transmembrane region" description="Helical" evidence="6">
    <location>
        <begin position="43"/>
        <end position="66"/>
    </location>
</feature>
<organism evidence="8 9">
    <name type="scientific">Methylacidimicrobium cyclopophantes</name>
    <dbReference type="NCBI Taxonomy" id="1041766"/>
    <lineage>
        <taxon>Bacteria</taxon>
        <taxon>Pseudomonadati</taxon>
        <taxon>Verrucomicrobiota</taxon>
        <taxon>Methylacidimicrobium</taxon>
    </lineage>
</organism>
<dbReference type="PANTHER" id="PTHR40077">
    <property type="entry name" value="MEMBRANE PROTEIN-RELATED"/>
    <property type="match status" value="1"/>
</dbReference>